<reference evidence="4 5" key="1">
    <citation type="submission" date="2018-05" db="EMBL/GenBank/DDBJ databases">
        <title>Chitinophaga sp. K3CV102501T nov., isolated from isolated from a monsoon evergreen broad-leaved forest soil.</title>
        <authorList>
            <person name="Lv Y."/>
        </authorList>
    </citation>
    <scope>NUCLEOTIDE SEQUENCE [LARGE SCALE GENOMIC DNA]</scope>
    <source>
        <strain evidence="4 5">GDMCC 1.1325</strain>
    </source>
</reference>
<dbReference type="OrthoDB" id="1038436at2"/>
<evidence type="ECO:0000256" key="1">
    <source>
        <dbReference type="SAM" id="MobiDB-lite"/>
    </source>
</evidence>
<evidence type="ECO:0000256" key="2">
    <source>
        <dbReference type="SAM" id="SignalP"/>
    </source>
</evidence>
<keyword evidence="2" id="KW-0732">Signal</keyword>
<keyword evidence="5" id="KW-1185">Reference proteome</keyword>
<gene>
    <name evidence="4" type="ORF">DF182_27655</name>
</gene>
<feature type="chain" id="PRO_5016685259" description="MACPF domain-containing protein" evidence="2">
    <location>
        <begin position="29"/>
        <end position="452"/>
    </location>
</feature>
<dbReference type="AlphaFoldDB" id="A0A365XX15"/>
<feature type="signal peptide" evidence="2">
    <location>
        <begin position="1"/>
        <end position="28"/>
    </location>
</feature>
<feature type="region of interest" description="Disordered" evidence="1">
    <location>
        <begin position="29"/>
        <end position="49"/>
    </location>
</feature>
<dbReference type="EMBL" id="QFFJ01000002">
    <property type="protein sequence ID" value="RBL90244.1"/>
    <property type="molecule type" value="Genomic_DNA"/>
</dbReference>
<feature type="domain" description="MACPF" evidence="3">
    <location>
        <begin position="14"/>
        <end position="345"/>
    </location>
</feature>
<dbReference type="PROSITE" id="PS51412">
    <property type="entry name" value="MACPF_2"/>
    <property type="match status" value="1"/>
</dbReference>
<organism evidence="4 5">
    <name type="scientific">Chitinophaga flava</name>
    <dbReference type="NCBI Taxonomy" id="2259036"/>
    <lineage>
        <taxon>Bacteria</taxon>
        <taxon>Pseudomonadati</taxon>
        <taxon>Bacteroidota</taxon>
        <taxon>Chitinophagia</taxon>
        <taxon>Chitinophagales</taxon>
        <taxon>Chitinophagaceae</taxon>
        <taxon>Chitinophaga</taxon>
    </lineage>
</organism>
<evidence type="ECO:0000313" key="5">
    <source>
        <dbReference type="Proteomes" id="UP000253410"/>
    </source>
</evidence>
<name>A0A365XX15_9BACT</name>
<proteinExistence type="predicted"/>
<dbReference type="InterPro" id="IPR020864">
    <property type="entry name" value="MACPF"/>
</dbReference>
<comment type="caution">
    <text evidence="4">The sequence shown here is derived from an EMBL/GenBank/DDBJ whole genome shotgun (WGS) entry which is preliminary data.</text>
</comment>
<dbReference type="Pfam" id="PF01823">
    <property type="entry name" value="MACPF"/>
    <property type="match status" value="1"/>
</dbReference>
<evidence type="ECO:0000313" key="4">
    <source>
        <dbReference type="EMBL" id="RBL90244.1"/>
    </source>
</evidence>
<accession>A0A365XX15</accession>
<dbReference type="RefSeq" id="WP_113618994.1">
    <property type="nucleotide sequence ID" value="NZ_QFFJ01000002.1"/>
</dbReference>
<sequence length="452" mass="50657">MIPQYFKKNMPWLLVMACLAFFVTPGCKKEEKPKSNPYERTRPRSAGDGKNDLLGYGYDVTGEYAHSSASKFSVLNITAFQKDNPTRMEWDLSKKQIGKLVSGENAVSYLDKLKVNLDGTFGFGIFKGSIKAAYSDSNAFSSKYVYSSFDLLIQQKRGKISGGLTLLKQYLQPSFVWDIENESPEWIVSAYGTHVLTDITLGAKLSVMYRSETTNSARERASEIGVDVSVNKVFSVSVGLNYTYTKKETEANFSQALHYETIGGDPSKSVIGDIPAGSTAPAVDISAWQASSSVNNSELIDFNKEGMIPIYEFIDNPVKKQAVIDYLRNYLQNNAAFLLRTYVKITAENPVFKKDQWGEGTFYDYYVNFYKEDKVTPATVRDITVPYVRASKDMKTGIISYSSNPPSTIRIVDANRMYIGRDYGSYKAYVNGQPETTSWYEARPGQGYEILP</sequence>
<protein>
    <recommendedName>
        <fullName evidence="3">MACPF domain-containing protein</fullName>
    </recommendedName>
</protein>
<dbReference type="Proteomes" id="UP000253410">
    <property type="component" value="Unassembled WGS sequence"/>
</dbReference>
<evidence type="ECO:0000259" key="3">
    <source>
        <dbReference type="PROSITE" id="PS51412"/>
    </source>
</evidence>